<dbReference type="Pfam" id="PF24851">
    <property type="entry name" value="DUF7725"/>
    <property type="match status" value="1"/>
</dbReference>
<dbReference type="PANTHER" id="PTHR35766:SF1">
    <property type="entry name" value="OS08G0543600 PROTEIN"/>
    <property type="match status" value="1"/>
</dbReference>
<feature type="region of interest" description="Disordered" evidence="2">
    <location>
        <begin position="1"/>
        <end position="54"/>
    </location>
</feature>
<reference evidence="4 5" key="1">
    <citation type="journal article" date="2020" name="IScience">
        <title>Genome Sequencing of the Endangered Kingdonia uniflora (Circaeasteraceae, Ranunculales) Reveals Potential Mechanisms of Evolutionary Specialization.</title>
        <authorList>
            <person name="Sun Y."/>
            <person name="Deng T."/>
            <person name="Zhang A."/>
            <person name="Moore M.J."/>
            <person name="Landis J.B."/>
            <person name="Lin N."/>
            <person name="Zhang H."/>
            <person name="Zhang X."/>
            <person name="Huang J."/>
            <person name="Zhang X."/>
            <person name="Sun H."/>
            <person name="Wang H."/>
        </authorList>
    </citation>
    <scope>NUCLEOTIDE SEQUENCE [LARGE SCALE GENOMIC DNA]</scope>
    <source>
        <strain evidence="4">TB1705</strain>
        <tissue evidence="4">Leaf</tissue>
    </source>
</reference>
<feature type="coiled-coil region" evidence="1">
    <location>
        <begin position="150"/>
        <end position="212"/>
    </location>
</feature>
<proteinExistence type="predicted"/>
<name>A0A7J7MG02_9MAGN</name>
<evidence type="ECO:0000256" key="2">
    <source>
        <dbReference type="SAM" id="MobiDB-lite"/>
    </source>
</evidence>
<sequence length="805" mass="89315">MEAAAGVAAGRGGSLPMPSSTFSSSQSARKEWRAISEHSVRNSTNEDLERAKLGQTMSHERTIYEDGNGSLDVDFCSIMIDGGGNNDSLDQQLLNVSRQRVDYQQIEINIRANIIARSQIMQMRNDYEVRINEEVNAADKLKAWAKDDLLREQNNELATFRRERDNSEAERCQLLKQIHDLNEHIQEKERHYAELEEQHRVAQETMQYKDEQLREIQAWGTRVQEADAQIQVEYRDRLENFSQFWHGCQRQFADMDRHIQQLQLQLAEASEKSGFYKEDSRTTPVESIDASQLGRNNGSQLSLPNDGKLNGDILPNGNVDNAALTGNGLIKVCFSLQNIKYLSNNQISFCSIYLNIDTLYLEQTENIPGFPVVPSSLLGMNAYLQPGQVAAIHPYIMHQQAHAGQFQAIPAISAHQQWQNQQVVLENTQISSQNQYLASQTEQNLLNSQPQSEYLLSSNGQVIPANNYLEAHINNPSEEANHIIISSNEDSKKIEAGDKMFLVTQEPHSNINESTKFHEVLEVDSPKQNSETKGQEENIVTVASQVQEGQGLVMEQPSLSNVSPHQVNAGEATKILEPTLLDERSLLACIVRAIGSGGGVRITSTLPNRLGKMLAPLHWHDYKRKYGKLDEFVAGHSELFIVEGDFIQLREGAQVIISATTARAKVAAAKDSGPYSSLMPSVAVTPVAQNHHLKKVPSIDSKPVKTSVVESLSTNGLSNVKILSKPKDRLESNGLLTDFKAEHSSVHSASVNGAIPDRTGVATSQHKGSSTLRHAANFGGKQQGRCLTEVSVFCRATGAVQSSRR</sequence>
<evidence type="ECO:0000313" key="4">
    <source>
        <dbReference type="EMBL" id="KAF6153720.1"/>
    </source>
</evidence>
<dbReference type="OrthoDB" id="2020644at2759"/>
<accession>A0A7J7MG02</accession>
<feature type="compositionally biased region" description="Low complexity" evidence="2">
    <location>
        <begin position="1"/>
        <end position="27"/>
    </location>
</feature>
<evidence type="ECO:0000256" key="1">
    <source>
        <dbReference type="SAM" id="Coils"/>
    </source>
</evidence>
<dbReference type="EMBL" id="JACGCM010001557">
    <property type="protein sequence ID" value="KAF6153720.1"/>
    <property type="molecule type" value="Genomic_DNA"/>
</dbReference>
<feature type="compositionally biased region" description="Basic and acidic residues" evidence="2">
    <location>
        <begin position="28"/>
        <end position="40"/>
    </location>
</feature>
<keyword evidence="5" id="KW-1185">Reference proteome</keyword>
<keyword evidence="1" id="KW-0175">Coiled coil</keyword>
<dbReference type="Proteomes" id="UP000541444">
    <property type="component" value="Unassembled WGS sequence"/>
</dbReference>
<protein>
    <recommendedName>
        <fullName evidence="3">DUF7725 domain-containing protein</fullName>
    </recommendedName>
</protein>
<comment type="caution">
    <text evidence="4">The sequence shown here is derived from an EMBL/GenBank/DDBJ whole genome shotgun (WGS) entry which is preliminary data.</text>
</comment>
<dbReference type="AlphaFoldDB" id="A0A7J7MG02"/>
<gene>
    <name evidence="4" type="ORF">GIB67_000953</name>
</gene>
<dbReference type="InterPro" id="IPR056142">
    <property type="entry name" value="DUF7725"/>
</dbReference>
<organism evidence="4 5">
    <name type="scientific">Kingdonia uniflora</name>
    <dbReference type="NCBI Taxonomy" id="39325"/>
    <lineage>
        <taxon>Eukaryota</taxon>
        <taxon>Viridiplantae</taxon>
        <taxon>Streptophyta</taxon>
        <taxon>Embryophyta</taxon>
        <taxon>Tracheophyta</taxon>
        <taxon>Spermatophyta</taxon>
        <taxon>Magnoliopsida</taxon>
        <taxon>Ranunculales</taxon>
        <taxon>Circaeasteraceae</taxon>
        <taxon>Kingdonia</taxon>
    </lineage>
</organism>
<feature type="compositionally biased region" description="Polar residues" evidence="2">
    <location>
        <begin position="282"/>
        <end position="303"/>
    </location>
</feature>
<evidence type="ECO:0000259" key="3">
    <source>
        <dbReference type="Pfam" id="PF24851"/>
    </source>
</evidence>
<dbReference type="PANTHER" id="PTHR35766">
    <property type="entry name" value="OS08G0543600 PROTEIN"/>
    <property type="match status" value="1"/>
</dbReference>
<feature type="region of interest" description="Disordered" evidence="2">
    <location>
        <begin position="275"/>
        <end position="304"/>
    </location>
</feature>
<evidence type="ECO:0000313" key="5">
    <source>
        <dbReference type="Proteomes" id="UP000541444"/>
    </source>
</evidence>
<feature type="domain" description="DUF7725" evidence="3">
    <location>
        <begin position="580"/>
        <end position="650"/>
    </location>
</feature>